<gene>
    <name evidence="3" type="ORF">GPX89_02455</name>
</gene>
<evidence type="ECO:0000313" key="3">
    <source>
        <dbReference type="EMBL" id="MVU76103.1"/>
    </source>
</evidence>
<accession>A0A7K1UP36</accession>
<protein>
    <submittedName>
        <fullName evidence="3">Dienelactone hydrolase family protein</fullName>
    </submittedName>
</protein>
<dbReference type="PANTHER" id="PTHR46623">
    <property type="entry name" value="CARBOXYMETHYLENEBUTENOLIDASE-RELATED"/>
    <property type="match status" value="1"/>
</dbReference>
<feature type="domain" description="Dienelactone hydrolase" evidence="2">
    <location>
        <begin position="90"/>
        <end position="311"/>
    </location>
</feature>
<keyword evidence="3" id="KW-0378">Hydrolase</keyword>
<dbReference type="SUPFAM" id="SSF53474">
    <property type="entry name" value="alpha/beta-Hydrolases"/>
    <property type="match status" value="1"/>
</dbReference>
<dbReference type="EMBL" id="WRPP01000001">
    <property type="protein sequence ID" value="MVU76103.1"/>
    <property type="molecule type" value="Genomic_DNA"/>
</dbReference>
<organism evidence="3 4">
    <name type="scientific">Nocardia terrae</name>
    <dbReference type="NCBI Taxonomy" id="2675851"/>
    <lineage>
        <taxon>Bacteria</taxon>
        <taxon>Bacillati</taxon>
        <taxon>Actinomycetota</taxon>
        <taxon>Actinomycetes</taxon>
        <taxon>Mycobacteriales</taxon>
        <taxon>Nocardiaceae</taxon>
        <taxon>Nocardia</taxon>
    </lineage>
</organism>
<feature type="compositionally biased region" description="Basic and acidic residues" evidence="1">
    <location>
        <begin position="23"/>
        <end position="35"/>
    </location>
</feature>
<evidence type="ECO:0000313" key="4">
    <source>
        <dbReference type="Proteomes" id="UP000466794"/>
    </source>
</evidence>
<dbReference type="InterPro" id="IPR051049">
    <property type="entry name" value="Dienelactone_hydrolase-like"/>
</dbReference>
<dbReference type="Proteomes" id="UP000466794">
    <property type="component" value="Unassembled WGS sequence"/>
</dbReference>
<dbReference type="InterPro" id="IPR029058">
    <property type="entry name" value="AB_hydrolase_fold"/>
</dbReference>
<comment type="caution">
    <text evidence="3">The sequence shown here is derived from an EMBL/GenBank/DDBJ whole genome shotgun (WGS) entry which is preliminary data.</text>
</comment>
<sequence>MSWLVMPFDRVYVRFKSNAAVGEGDHHDDPEEHSRGRGAGHRAAGPGLHARDGWLRATIVASPGPDYLCGMTDVAIVTEWVDLKVGDSVMSAYVARPAEPGDYPGVVVGHEIYGLHATARAAADRLASLGVVAVMPDLFHRVAPRAELELHVDRDRGLELLRTLTRPEVVDDISAALDELRRRGAVSLNMVGFSAGGHVAYYAATQLPLAVTVAFYPGWLTNTDIPLSTPEPTVEATPGITGRVTLFFGGEDPLIDAEAREELESALSANNIQHEIVVYDAAPHGFLFPGRDWYRPEVAEDSWTRLADLLRG</sequence>
<keyword evidence="4" id="KW-1185">Reference proteome</keyword>
<dbReference type="InterPro" id="IPR002925">
    <property type="entry name" value="Dienelactn_hydro"/>
</dbReference>
<proteinExistence type="predicted"/>
<dbReference type="GO" id="GO:0016787">
    <property type="term" value="F:hydrolase activity"/>
    <property type="evidence" value="ECO:0007669"/>
    <property type="project" value="UniProtKB-KW"/>
</dbReference>
<evidence type="ECO:0000259" key="2">
    <source>
        <dbReference type="Pfam" id="PF01738"/>
    </source>
</evidence>
<evidence type="ECO:0000256" key="1">
    <source>
        <dbReference type="SAM" id="MobiDB-lite"/>
    </source>
</evidence>
<dbReference type="Gene3D" id="3.40.50.1820">
    <property type="entry name" value="alpha/beta hydrolase"/>
    <property type="match status" value="1"/>
</dbReference>
<dbReference type="PANTHER" id="PTHR46623:SF6">
    <property type="entry name" value="ALPHA_BETA-HYDROLASES SUPERFAMILY PROTEIN"/>
    <property type="match status" value="1"/>
</dbReference>
<dbReference type="AlphaFoldDB" id="A0A7K1UP36"/>
<name>A0A7K1UP36_9NOCA</name>
<dbReference type="Pfam" id="PF01738">
    <property type="entry name" value="DLH"/>
    <property type="match status" value="1"/>
</dbReference>
<feature type="region of interest" description="Disordered" evidence="1">
    <location>
        <begin position="21"/>
        <end position="47"/>
    </location>
</feature>
<reference evidence="3 4" key="1">
    <citation type="submission" date="2019-12" db="EMBL/GenBank/DDBJ databases">
        <title>Nocardia sp. nov. ET3-3 isolated from soil.</title>
        <authorList>
            <person name="Kanchanasin P."/>
            <person name="Tanasupawat S."/>
            <person name="Yuki M."/>
            <person name="Kudo T."/>
        </authorList>
    </citation>
    <scope>NUCLEOTIDE SEQUENCE [LARGE SCALE GENOMIC DNA]</scope>
    <source>
        <strain evidence="3 4">ET3-3</strain>
    </source>
</reference>